<keyword evidence="1 2" id="KW-1015">Disulfide bond</keyword>
<feature type="compositionally biased region" description="Low complexity" evidence="4">
    <location>
        <begin position="491"/>
        <end position="511"/>
    </location>
</feature>
<dbReference type="STRING" id="51028.A0A0N4UX91"/>
<dbReference type="Pfam" id="PF02210">
    <property type="entry name" value="Laminin_G_2"/>
    <property type="match status" value="1"/>
</dbReference>
<dbReference type="PROSITE" id="PS50025">
    <property type="entry name" value="LAM_G_DOMAIN"/>
    <property type="match status" value="3"/>
</dbReference>
<name>A0A0N4UX91_ENTVE</name>
<feature type="domain" description="Laminin G" evidence="5">
    <location>
        <begin position="38"/>
        <end position="222"/>
    </location>
</feature>
<dbReference type="PROSITE" id="PS01186">
    <property type="entry name" value="EGF_2"/>
    <property type="match status" value="1"/>
</dbReference>
<evidence type="ECO:0000256" key="2">
    <source>
        <dbReference type="PROSITE-ProRule" id="PRU00076"/>
    </source>
</evidence>
<dbReference type="InterPro" id="IPR013320">
    <property type="entry name" value="ConA-like_dom_sf"/>
</dbReference>
<dbReference type="InterPro" id="IPR001791">
    <property type="entry name" value="Laminin_G"/>
</dbReference>
<feature type="disulfide bond" evidence="2">
    <location>
        <begin position="286"/>
        <end position="295"/>
    </location>
</feature>
<dbReference type="InterPro" id="IPR000742">
    <property type="entry name" value="EGF"/>
</dbReference>
<feature type="disulfide bond" evidence="2">
    <location>
        <begin position="265"/>
        <end position="275"/>
    </location>
</feature>
<feature type="domain" description="EGF-like" evidence="6">
    <location>
        <begin position="218"/>
        <end position="259"/>
    </location>
</feature>
<dbReference type="SUPFAM" id="SSF57184">
    <property type="entry name" value="Growth factor receptor domain"/>
    <property type="match status" value="1"/>
</dbReference>
<dbReference type="PANTHER" id="PTHR15036">
    <property type="entry name" value="PIKACHURIN-LIKE PROTEIN"/>
    <property type="match status" value="1"/>
</dbReference>
<evidence type="ECO:0000313" key="8">
    <source>
        <dbReference type="Proteomes" id="UP000274131"/>
    </source>
</evidence>
<feature type="domain" description="EGF-like" evidence="6">
    <location>
        <begin position="261"/>
        <end position="296"/>
    </location>
</feature>
<feature type="region of interest" description="Disordered" evidence="4">
    <location>
        <begin position="488"/>
        <end position="511"/>
    </location>
</feature>
<dbReference type="SMART" id="SM00181">
    <property type="entry name" value="EGF"/>
    <property type="match status" value="3"/>
</dbReference>
<feature type="domain" description="Laminin G" evidence="5">
    <location>
        <begin position="561"/>
        <end position="742"/>
    </location>
</feature>
<evidence type="ECO:0000259" key="6">
    <source>
        <dbReference type="PROSITE" id="PS50026"/>
    </source>
</evidence>
<dbReference type="PROSITE" id="PS50026">
    <property type="entry name" value="EGF_3"/>
    <property type="match status" value="3"/>
</dbReference>
<evidence type="ECO:0000313" key="9">
    <source>
        <dbReference type="WBParaSite" id="EVEC_0000214301-mRNA-1"/>
    </source>
</evidence>
<dbReference type="AlphaFoldDB" id="A0A0N4UX91"/>
<accession>A0A0N4UX91</accession>
<feature type="domain" description="Laminin G" evidence="5">
    <location>
        <begin position="302"/>
        <end position="477"/>
    </location>
</feature>
<dbReference type="Gene3D" id="2.10.25.10">
    <property type="entry name" value="Laminin"/>
    <property type="match status" value="2"/>
</dbReference>
<dbReference type="InterPro" id="IPR050372">
    <property type="entry name" value="Neurexin-related_CASP"/>
</dbReference>
<reference evidence="9" key="1">
    <citation type="submission" date="2017-02" db="UniProtKB">
        <authorList>
            <consortium name="WormBaseParasite"/>
        </authorList>
    </citation>
    <scope>IDENTIFICATION</scope>
</reference>
<dbReference type="Gene3D" id="2.60.120.200">
    <property type="match status" value="3"/>
</dbReference>
<comment type="caution">
    <text evidence="2">Lacks conserved residue(s) required for the propagation of feature annotation.</text>
</comment>
<keyword evidence="2" id="KW-0245">EGF-like domain</keyword>
<organism evidence="9">
    <name type="scientific">Enterobius vermicularis</name>
    <name type="common">Human pinworm</name>
    <dbReference type="NCBI Taxonomy" id="51028"/>
    <lineage>
        <taxon>Eukaryota</taxon>
        <taxon>Metazoa</taxon>
        <taxon>Ecdysozoa</taxon>
        <taxon>Nematoda</taxon>
        <taxon>Chromadorea</taxon>
        <taxon>Rhabditida</taxon>
        <taxon>Spirurina</taxon>
        <taxon>Oxyuridomorpha</taxon>
        <taxon>Oxyuroidea</taxon>
        <taxon>Oxyuridae</taxon>
        <taxon>Enterobius</taxon>
    </lineage>
</organism>
<protein>
    <submittedName>
        <fullName evidence="9">Basement membrane-specific heparan sulfate proteoglycan core protein</fullName>
    </submittedName>
</protein>
<sequence>MEVKSLKKDDAGLYKCSFSSATGTKYARYVKLLVSDFVPYFNRDGLLIKGLKDEDWTNVELEAAIEPHSSNVLLPGLIFFVRSKNTNGSESGGSYMGLCLNNRKLVFFYDVGQGPVEIESPVSIQLKQWHRVQMRKNSEGSSLRMNMNDYDMERSYDNETFHFDSAKDLFVAGLPQPSVLQPGCLSQKYKGTINYLAINKNLVDLASKDVVKQGTVEQSNTCLSPYRCLHNGHCVPANNLRGFYCDCSATLGYTGDFCERYSNECNGDTCHAGFCARYEDRQQCLCPYGYVGRRCEKMLHLPSPSSYQFNGKTSFIAIRIPISMRRLTLRISLTPKRKKSQLLVYVASGYDPIRSKFLALTIRNGKFVLVYNNDLGSCEIDGGNFREGKAYELVLKRLEQRTEMSVNNRSFVSEVKLEAFQVGTELFIGGLAPGIAPNVKLDVFSYFEGCIHNIELNGVQIFLNKGMLVTSGGISDCELNWLPPTRKPIRVTRPTSPTTTTTPASSTVPSTEGKEDFYKLISVRHTVSTKFFKEKPLVCQPNTCGKNGICETLNSTHFKCTCKPFYGGSNCKKFKLIEHSALFNGKAYIIFASDRFAHNNSEVIFWQGQSSEVPLAEEDYISIGVEDGHIVYSYNLGGGPAKIESKGLVNDSKQHMLRVTRVGRIGSLKLDNQEVVIGSAPGIFSMLNVPGHVYLGGLPDLEKMTAGLHKHNFVGCVADVKLNGVLLDLSVDALDGRAVRPCEEWVKNKTYIKSAYNDGTLW</sequence>
<reference evidence="7 8" key="2">
    <citation type="submission" date="2018-10" db="EMBL/GenBank/DDBJ databases">
        <authorList>
            <consortium name="Pathogen Informatics"/>
        </authorList>
    </citation>
    <scope>NUCLEOTIDE SEQUENCE [LARGE SCALE GENOMIC DNA]</scope>
</reference>
<dbReference type="OrthoDB" id="10055367at2759"/>
<feature type="disulfide bond" evidence="3">
    <location>
        <begin position="450"/>
        <end position="477"/>
    </location>
</feature>
<evidence type="ECO:0000256" key="1">
    <source>
        <dbReference type="ARBA" id="ARBA00023157"/>
    </source>
</evidence>
<dbReference type="Proteomes" id="UP000274131">
    <property type="component" value="Unassembled WGS sequence"/>
</dbReference>
<dbReference type="WBParaSite" id="EVEC_0000214301-mRNA-1">
    <property type="protein sequence ID" value="EVEC_0000214301-mRNA-1"/>
    <property type="gene ID" value="EVEC_0000214301"/>
</dbReference>
<dbReference type="SUPFAM" id="SSF49899">
    <property type="entry name" value="Concanavalin A-like lectins/glucanases"/>
    <property type="match status" value="3"/>
</dbReference>
<evidence type="ECO:0000259" key="5">
    <source>
        <dbReference type="PROSITE" id="PS50025"/>
    </source>
</evidence>
<feature type="disulfide bond" evidence="2">
    <location>
        <begin position="228"/>
        <end position="245"/>
    </location>
</feature>
<evidence type="ECO:0000256" key="3">
    <source>
        <dbReference type="PROSITE-ProRule" id="PRU00122"/>
    </source>
</evidence>
<evidence type="ECO:0000313" key="7">
    <source>
        <dbReference type="EMBL" id="VDD86708.1"/>
    </source>
</evidence>
<dbReference type="PANTHER" id="PTHR15036:SF85">
    <property type="entry name" value="SP2353, ISOFORM A"/>
    <property type="match status" value="1"/>
</dbReference>
<dbReference type="CDD" id="cd00110">
    <property type="entry name" value="LamG"/>
    <property type="match status" value="3"/>
</dbReference>
<dbReference type="Pfam" id="PF00054">
    <property type="entry name" value="Laminin_G_1"/>
    <property type="match status" value="2"/>
</dbReference>
<keyword evidence="8" id="KW-1185">Reference proteome</keyword>
<dbReference type="CDD" id="cd00054">
    <property type="entry name" value="EGF_CA"/>
    <property type="match status" value="1"/>
</dbReference>
<dbReference type="SMART" id="SM00282">
    <property type="entry name" value="LamG"/>
    <property type="match status" value="3"/>
</dbReference>
<dbReference type="EMBL" id="UXUI01007274">
    <property type="protein sequence ID" value="VDD86708.1"/>
    <property type="molecule type" value="Genomic_DNA"/>
</dbReference>
<gene>
    <name evidence="7" type="ORF">EVEC_LOCUS1851</name>
</gene>
<feature type="domain" description="EGF-like" evidence="6">
    <location>
        <begin position="535"/>
        <end position="572"/>
    </location>
</feature>
<evidence type="ECO:0000256" key="4">
    <source>
        <dbReference type="SAM" id="MobiDB-lite"/>
    </source>
</evidence>
<feature type="disulfide bond" evidence="2">
    <location>
        <begin position="562"/>
        <end position="571"/>
    </location>
</feature>
<dbReference type="GO" id="GO:0016020">
    <property type="term" value="C:membrane"/>
    <property type="evidence" value="ECO:0007669"/>
    <property type="project" value="UniProtKB-SubCell"/>
</dbReference>
<proteinExistence type="predicted"/>
<dbReference type="InterPro" id="IPR009030">
    <property type="entry name" value="Growth_fac_rcpt_cys_sf"/>
</dbReference>
<dbReference type="PROSITE" id="PS00022">
    <property type="entry name" value="EGF_1"/>
    <property type="match status" value="2"/>
</dbReference>